<organism evidence="2 3">
    <name type="scientific">Actinoplanes palleronii</name>
    <dbReference type="NCBI Taxonomy" id="113570"/>
    <lineage>
        <taxon>Bacteria</taxon>
        <taxon>Bacillati</taxon>
        <taxon>Actinomycetota</taxon>
        <taxon>Actinomycetes</taxon>
        <taxon>Micromonosporales</taxon>
        <taxon>Micromonosporaceae</taxon>
        <taxon>Actinoplanes</taxon>
    </lineage>
</organism>
<reference evidence="2 3" key="1">
    <citation type="submission" date="2021-01" db="EMBL/GenBank/DDBJ databases">
        <title>Whole genome shotgun sequence of Actinoplanes palleronii NBRC 14916.</title>
        <authorList>
            <person name="Komaki H."/>
            <person name="Tamura T."/>
        </authorList>
    </citation>
    <scope>NUCLEOTIDE SEQUENCE [LARGE SCALE GENOMIC DNA]</scope>
    <source>
        <strain evidence="2 3">NBRC 14916</strain>
    </source>
</reference>
<sequence length="105" mass="11050">MARNAFAAAATVAVFAPPGLSPFVFRFTAVNVCMFPIPPPGPPEPPGPPRPPGPPWPAELAAADGLAVSSPLPHAPTARAVTSTPDVTANRRIMYSLLPWNRSEW</sequence>
<evidence type="ECO:0008006" key="4">
    <source>
        <dbReference type="Google" id="ProtNLM"/>
    </source>
</evidence>
<protein>
    <recommendedName>
        <fullName evidence="4">Secreted protein</fullName>
    </recommendedName>
</protein>
<gene>
    <name evidence="2" type="ORF">Apa02nite_081500</name>
</gene>
<feature type="compositionally biased region" description="Pro residues" evidence="1">
    <location>
        <begin position="38"/>
        <end position="57"/>
    </location>
</feature>
<name>A0ABQ4BN54_9ACTN</name>
<evidence type="ECO:0000313" key="3">
    <source>
        <dbReference type="Proteomes" id="UP000624709"/>
    </source>
</evidence>
<evidence type="ECO:0000256" key="1">
    <source>
        <dbReference type="SAM" id="MobiDB-lite"/>
    </source>
</evidence>
<feature type="region of interest" description="Disordered" evidence="1">
    <location>
        <begin position="38"/>
        <end position="60"/>
    </location>
</feature>
<dbReference type="EMBL" id="BOMS01000136">
    <property type="protein sequence ID" value="GIE72042.1"/>
    <property type="molecule type" value="Genomic_DNA"/>
</dbReference>
<comment type="caution">
    <text evidence="2">The sequence shown here is derived from an EMBL/GenBank/DDBJ whole genome shotgun (WGS) entry which is preliminary data.</text>
</comment>
<proteinExistence type="predicted"/>
<accession>A0ABQ4BN54</accession>
<dbReference type="Proteomes" id="UP000624709">
    <property type="component" value="Unassembled WGS sequence"/>
</dbReference>
<evidence type="ECO:0000313" key="2">
    <source>
        <dbReference type="EMBL" id="GIE72042.1"/>
    </source>
</evidence>
<keyword evidence="3" id="KW-1185">Reference proteome</keyword>